<feature type="domain" description="J" evidence="3">
    <location>
        <begin position="5"/>
        <end position="76"/>
    </location>
</feature>
<evidence type="ECO:0000256" key="1">
    <source>
        <dbReference type="SAM" id="MobiDB-lite"/>
    </source>
</evidence>
<feature type="transmembrane region" description="Helical" evidence="2">
    <location>
        <begin position="253"/>
        <end position="274"/>
    </location>
</feature>
<dbReference type="PANTHER" id="PTHR24074">
    <property type="entry name" value="CO-CHAPERONE PROTEIN DJLA"/>
    <property type="match status" value="1"/>
</dbReference>
<feature type="compositionally biased region" description="Low complexity" evidence="1">
    <location>
        <begin position="76"/>
        <end position="85"/>
    </location>
</feature>
<evidence type="ECO:0000256" key="2">
    <source>
        <dbReference type="SAM" id="Phobius"/>
    </source>
</evidence>
<dbReference type="SUPFAM" id="SSF46565">
    <property type="entry name" value="Chaperone J-domain"/>
    <property type="match status" value="1"/>
</dbReference>
<name>A0A506Y228_9MICO</name>
<dbReference type="PRINTS" id="PR00625">
    <property type="entry name" value="JDOMAIN"/>
</dbReference>
<dbReference type="PROSITE" id="PS50076">
    <property type="entry name" value="DNAJ_2"/>
    <property type="match status" value="1"/>
</dbReference>
<dbReference type="OrthoDB" id="5073169at2"/>
<protein>
    <submittedName>
        <fullName evidence="4">J domain-containing protein</fullName>
    </submittedName>
</protein>
<evidence type="ECO:0000313" key="5">
    <source>
        <dbReference type="Proteomes" id="UP000316252"/>
    </source>
</evidence>
<dbReference type="RefSeq" id="WP_141164046.1">
    <property type="nucleotide sequence ID" value="NZ_VHQG01000003.1"/>
</dbReference>
<dbReference type="InterPro" id="IPR036869">
    <property type="entry name" value="J_dom_sf"/>
</dbReference>
<feature type="region of interest" description="Disordered" evidence="1">
    <location>
        <begin position="292"/>
        <end position="314"/>
    </location>
</feature>
<sequence>MTPDEAEDVLGVTPGATLEEIERAFRKLARATHPDLLTADAHPDEVRDASERFNRAQAARDLLRDELTRPAFAILSGPYAAAGSSRRGGGLGDERPFADPADELAARRRGSSPRSRFAPPEPDPAHADVDLSDLPDDPTATLADLAADPARWAPPPPVDEREEVELSPLPTESAEPVRPTGESYWMPPAASGDAETAAAGFASHSGAPDAAADPEWDGAAPAVSRWVPSADEKLTTGEIEAQRVRHRRRRERLTIALGTTIALIGIVVGVLVAVNPQLFHDDPQPVTFPAAVPQKPSSDASTAGLAFDSTPADTSTTDDCSVAGECWAWTITSSEQCTDGTMIATVTFADAADTAPTQHRKYAVAGLAEHASGRLVVQRWPGSPDFAQVERIDCV</sequence>
<keyword evidence="2" id="KW-0472">Membrane</keyword>
<feature type="compositionally biased region" description="Low complexity" evidence="1">
    <location>
        <begin position="137"/>
        <end position="151"/>
    </location>
</feature>
<feature type="region of interest" description="Disordered" evidence="1">
    <location>
        <begin position="74"/>
        <end position="216"/>
    </location>
</feature>
<dbReference type="SMART" id="SM00271">
    <property type="entry name" value="DnaJ"/>
    <property type="match status" value="1"/>
</dbReference>
<keyword evidence="2" id="KW-0812">Transmembrane</keyword>
<dbReference type="EMBL" id="VHQG01000003">
    <property type="protein sequence ID" value="TPW75018.1"/>
    <property type="molecule type" value="Genomic_DNA"/>
</dbReference>
<proteinExistence type="predicted"/>
<dbReference type="InterPro" id="IPR001623">
    <property type="entry name" value="DnaJ_domain"/>
</dbReference>
<reference evidence="4 5" key="1">
    <citation type="submission" date="2019-06" db="EMBL/GenBank/DDBJ databases">
        <authorList>
            <person name="Li F."/>
        </authorList>
    </citation>
    <scope>NUCLEOTIDE SEQUENCE [LARGE SCALE GENOMIC DNA]</scope>
    <source>
        <strain evidence="4 5">10F1D-1</strain>
    </source>
</reference>
<evidence type="ECO:0000313" key="4">
    <source>
        <dbReference type="EMBL" id="TPW75018.1"/>
    </source>
</evidence>
<dbReference type="Proteomes" id="UP000316252">
    <property type="component" value="Unassembled WGS sequence"/>
</dbReference>
<keyword evidence="2" id="KW-1133">Transmembrane helix</keyword>
<dbReference type="Pfam" id="PF00226">
    <property type="entry name" value="DnaJ"/>
    <property type="match status" value="1"/>
</dbReference>
<accession>A0A506Y228</accession>
<dbReference type="AlphaFoldDB" id="A0A506Y228"/>
<keyword evidence="5" id="KW-1185">Reference proteome</keyword>
<organism evidence="4 5">
    <name type="scientific">Schumannella soli</name>
    <dbReference type="NCBI Taxonomy" id="2590779"/>
    <lineage>
        <taxon>Bacteria</taxon>
        <taxon>Bacillati</taxon>
        <taxon>Actinomycetota</taxon>
        <taxon>Actinomycetes</taxon>
        <taxon>Micrococcales</taxon>
        <taxon>Microbacteriaceae</taxon>
        <taxon>Schumannella</taxon>
    </lineage>
</organism>
<dbReference type="InterPro" id="IPR050817">
    <property type="entry name" value="DjlA_DnaK_co-chaperone"/>
</dbReference>
<feature type="compositionally biased region" description="Low complexity" evidence="1">
    <location>
        <begin position="189"/>
        <end position="203"/>
    </location>
</feature>
<evidence type="ECO:0000259" key="3">
    <source>
        <dbReference type="PROSITE" id="PS50076"/>
    </source>
</evidence>
<gene>
    <name evidence="4" type="ORF">FJ657_12415</name>
</gene>
<comment type="caution">
    <text evidence="4">The sequence shown here is derived from an EMBL/GenBank/DDBJ whole genome shotgun (WGS) entry which is preliminary data.</text>
</comment>
<dbReference type="Gene3D" id="1.10.287.110">
    <property type="entry name" value="DnaJ domain"/>
    <property type="match status" value="1"/>
</dbReference>
<dbReference type="CDD" id="cd06257">
    <property type="entry name" value="DnaJ"/>
    <property type="match status" value="1"/>
</dbReference>